<sequence length="78" mass="9326">MRATISDEIRATLVDHVVNYGLTMKEAGQRVQPNLSRFTVASVIRTFRNENRMKQVYRVPFERNSERVKELRYDYVQF</sequence>
<dbReference type="OrthoDB" id="8929496at2759"/>
<reference evidence="1" key="1">
    <citation type="journal article" date="2023" name="Science">
        <title>Genome structures resolve the early diversification of teleost fishes.</title>
        <authorList>
            <person name="Parey E."/>
            <person name="Louis A."/>
            <person name="Montfort J."/>
            <person name="Bouchez O."/>
            <person name="Roques C."/>
            <person name="Iampietro C."/>
            <person name="Lluch J."/>
            <person name="Castinel A."/>
            <person name="Donnadieu C."/>
            <person name="Desvignes T."/>
            <person name="Floi Bucao C."/>
            <person name="Jouanno E."/>
            <person name="Wen M."/>
            <person name="Mejri S."/>
            <person name="Dirks R."/>
            <person name="Jansen H."/>
            <person name="Henkel C."/>
            <person name="Chen W.J."/>
            <person name="Zahm M."/>
            <person name="Cabau C."/>
            <person name="Klopp C."/>
            <person name="Thompson A.W."/>
            <person name="Robinson-Rechavi M."/>
            <person name="Braasch I."/>
            <person name="Lecointre G."/>
            <person name="Bobe J."/>
            <person name="Postlethwait J.H."/>
            <person name="Berthelot C."/>
            <person name="Roest Crollius H."/>
            <person name="Guiguen Y."/>
        </authorList>
    </citation>
    <scope>NUCLEOTIDE SEQUENCE</scope>
    <source>
        <strain evidence="1">WJC10195</strain>
    </source>
</reference>
<proteinExistence type="predicted"/>
<evidence type="ECO:0000313" key="1">
    <source>
        <dbReference type="EMBL" id="KAJ8332052.1"/>
    </source>
</evidence>
<gene>
    <name evidence="1" type="ORF">SKAU_G00429700</name>
</gene>
<protein>
    <submittedName>
        <fullName evidence="1">Uncharacterized protein</fullName>
    </submittedName>
</protein>
<keyword evidence="2" id="KW-1185">Reference proteome</keyword>
<accession>A0A9Q1E4C5</accession>
<dbReference type="EMBL" id="JAINUF010000052">
    <property type="protein sequence ID" value="KAJ8332052.1"/>
    <property type="molecule type" value="Genomic_DNA"/>
</dbReference>
<name>A0A9Q1E4C5_SYNKA</name>
<organism evidence="1 2">
    <name type="scientific">Synaphobranchus kaupii</name>
    <name type="common">Kaup's arrowtooth eel</name>
    <dbReference type="NCBI Taxonomy" id="118154"/>
    <lineage>
        <taxon>Eukaryota</taxon>
        <taxon>Metazoa</taxon>
        <taxon>Chordata</taxon>
        <taxon>Craniata</taxon>
        <taxon>Vertebrata</taxon>
        <taxon>Euteleostomi</taxon>
        <taxon>Actinopterygii</taxon>
        <taxon>Neopterygii</taxon>
        <taxon>Teleostei</taxon>
        <taxon>Anguilliformes</taxon>
        <taxon>Synaphobranchidae</taxon>
        <taxon>Synaphobranchus</taxon>
    </lineage>
</organism>
<comment type="caution">
    <text evidence="1">The sequence shown here is derived from an EMBL/GenBank/DDBJ whole genome shotgun (WGS) entry which is preliminary data.</text>
</comment>
<evidence type="ECO:0000313" key="2">
    <source>
        <dbReference type="Proteomes" id="UP001152622"/>
    </source>
</evidence>
<dbReference type="Proteomes" id="UP001152622">
    <property type="component" value="Unassembled WGS sequence"/>
</dbReference>
<dbReference type="AlphaFoldDB" id="A0A9Q1E4C5"/>